<dbReference type="Gene3D" id="3.30.1360.170">
    <property type="match status" value="1"/>
</dbReference>
<comment type="caution">
    <text evidence="2">The sequence shown here is derived from an EMBL/GenBank/DDBJ whole genome shotgun (WGS) entry which is preliminary data.</text>
</comment>
<gene>
    <name evidence="2" type="primary">thyX</name>
    <name evidence="2" type="ORF">PND83_06855</name>
</gene>
<proteinExistence type="predicted"/>
<dbReference type="GO" id="GO:0032259">
    <property type="term" value="P:methylation"/>
    <property type="evidence" value="ECO:0007669"/>
    <property type="project" value="UniProtKB-KW"/>
</dbReference>
<dbReference type="GO" id="GO:0070402">
    <property type="term" value="F:NADPH binding"/>
    <property type="evidence" value="ECO:0007669"/>
    <property type="project" value="TreeGrafter"/>
</dbReference>
<dbReference type="PANTHER" id="PTHR34934">
    <property type="entry name" value="FLAVIN-DEPENDENT THYMIDYLATE SYNTHASE"/>
    <property type="match status" value="1"/>
</dbReference>
<dbReference type="AlphaFoldDB" id="A0AAW6C1G9"/>
<dbReference type="GO" id="GO:0004799">
    <property type="term" value="F:thymidylate synthase activity"/>
    <property type="evidence" value="ECO:0007669"/>
    <property type="project" value="TreeGrafter"/>
</dbReference>
<dbReference type="PANTHER" id="PTHR34934:SF1">
    <property type="entry name" value="FLAVIN-DEPENDENT THYMIDYLATE SYNTHASE"/>
    <property type="match status" value="1"/>
</dbReference>
<reference evidence="2" key="1">
    <citation type="submission" date="2023-01" db="EMBL/GenBank/DDBJ databases">
        <title>Human gut microbiome strain richness.</title>
        <authorList>
            <person name="Chen-Liaw A."/>
        </authorList>
    </citation>
    <scope>NUCLEOTIDE SEQUENCE</scope>
    <source>
        <strain evidence="2">2225st1_A6_2225SCRN_200828</strain>
    </source>
</reference>
<evidence type="ECO:0000313" key="2">
    <source>
        <dbReference type="EMBL" id="MDB7905689.1"/>
    </source>
</evidence>
<dbReference type="Proteomes" id="UP001211006">
    <property type="component" value="Unassembled WGS sequence"/>
</dbReference>
<keyword evidence="2" id="KW-0489">Methyltransferase</keyword>
<dbReference type="GO" id="GO:0050797">
    <property type="term" value="F:thymidylate synthase (FAD) activity"/>
    <property type="evidence" value="ECO:0007669"/>
    <property type="project" value="UniProtKB-UniRule"/>
</dbReference>
<protein>
    <recommendedName>
        <fullName evidence="1">FAD-dependent thymidylate synthase</fullName>
        <ecNumber evidence="1">2.1.1.148</ecNumber>
    </recommendedName>
</protein>
<dbReference type="InterPro" id="IPR036098">
    <property type="entry name" value="Thymidylate_synthase_ThyX_sf"/>
</dbReference>
<dbReference type="RefSeq" id="WP_271906593.1">
    <property type="nucleotide sequence ID" value="NZ_JAQLWN010000007.1"/>
</dbReference>
<name>A0AAW6C1G9_FLAPL</name>
<dbReference type="EC" id="2.1.1.148" evidence="1"/>
<sequence>MKIIEPKVELINPPAYSDLLSLIELAGRTCYKSESKITGDSAEKFVRNILKRGHEAVIEHGSVSVRFTCDRGVSHEIVRHRLASYCQESTRYCNYSKESFGGEISFVRPSTMAKGSVAMPQWIAACKQAEFSYFAMLDYGCTPQEARSVLPNSTKTEVIMTANMREWRHFLRLRTAPAAHPDMREVAKMLLAEMQTRYPAFFEDFEV</sequence>
<keyword evidence="2" id="KW-0808">Transferase</keyword>
<dbReference type="InterPro" id="IPR003669">
    <property type="entry name" value="Thymidylate_synthase_ThyX"/>
</dbReference>
<organism evidence="2 3">
    <name type="scientific">Flavonifractor plautii</name>
    <name type="common">Fusobacterium plautii</name>
    <dbReference type="NCBI Taxonomy" id="292800"/>
    <lineage>
        <taxon>Bacteria</taxon>
        <taxon>Bacillati</taxon>
        <taxon>Bacillota</taxon>
        <taxon>Clostridia</taxon>
        <taxon>Eubacteriales</taxon>
        <taxon>Oscillospiraceae</taxon>
        <taxon>Flavonifractor</taxon>
    </lineage>
</organism>
<dbReference type="EMBL" id="JAQLWO010000005">
    <property type="protein sequence ID" value="MDB7905689.1"/>
    <property type="molecule type" value="Genomic_DNA"/>
</dbReference>
<dbReference type="SUPFAM" id="SSF69796">
    <property type="entry name" value="Thymidylate synthase-complementing protein Thy1"/>
    <property type="match status" value="1"/>
</dbReference>
<evidence type="ECO:0000256" key="1">
    <source>
        <dbReference type="NCBIfam" id="TIGR02170"/>
    </source>
</evidence>
<dbReference type="CDD" id="cd20175">
    <property type="entry name" value="ThyX"/>
    <property type="match status" value="1"/>
</dbReference>
<dbReference type="NCBIfam" id="TIGR02170">
    <property type="entry name" value="thyX"/>
    <property type="match status" value="1"/>
</dbReference>
<dbReference type="PROSITE" id="PS51331">
    <property type="entry name" value="THYX"/>
    <property type="match status" value="1"/>
</dbReference>
<accession>A0AAW6C1G9</accession>
<dbReference type="GO" id="GO:0050660">
    <property type="term" value="F:flavin adenine dinucleotide binding"/>
    <property type="evidence" value="ECO:0007669"/>
    <property type="project" value="UniProtKB-UniRule"/>
</dbReference>
<dbReference type="GO" id="GO:0006231">
    <property type="term" value="P:dTMP biosynthetic process"/>
    <property type="evidence" value="ECO:0007669"/>
    <property type="project" value="UniProtKB-UniRule"/>
</dbReference>
<evidence type="ECO:0000313" key="3">
    <source>
        <dbReference type="Proteomes" id="UP001211006"/>
    </source>
</evidence>
<dbReference type="Pfam" id="PF02511">
    <property type="entry name" value="Thy1"/>
    <property type="match status" value="1"/>
</dbReference>